<evidence type="ECO:0000259" key="4">
    <source>
        <dbReference type="PROSITE" id="PS50949"/>
    </source>
</evidence>
<name>A0A942Y869_9BACI</name>
<proteinExistence type="predicted"/>
<evidence type="ECO:0000256" key="3">
    <source>
        <dbReference type="ARBA" id="ARBA00023163"/>
    </source>
</evidence>
<dbReference type="Gene3D" id="1.10.10.10">
    <property type="entry name" value="Winged helix-like DNA-binding domain superfamily/Winged helix DNA-binding domain"/>
    <property type="match status" value="1"/>
</dbReference>
<gene>
    <name evidence="5" type="ORF">KHB02_11690</name>
</gene>
<comment type="caution">
    <text evidence="5">The sequence shown here is derived from an EMBL/GenBank/DDBJ whole genome shotgun (WGS) entry which is preliminary data.</text>
</comment>
<protein>
    <submittedName>
        <fullName evidence="5">GntR family transcriptional regulator</fullName>
    </submittedName>
</protein>
<dbReference type="Pfam" id="PF00392">
    <property type="entry name" value="GntR"/>
    <property type="match status" value="1"/>
</dbReference>
<dbReference type="PANTHER" id="PTHR43537:SF5">
    <property type="entry name" value="UXU OPERON TRANSCRIPTIONAL REGULATOR"/>
    <property type="match status" value="1"/>
</dbReference>
<dbReference type="CDD" id="cd07377">
    <property type="entry name" value="WHTH_GntR"/>
    <property type="match status" value="1"/>
</dbReference>
<dbReference type="GO" id="GO:0003700">
    <property type="term" value="F:DNA-binding transcription factor activity"/>
    <property type="evidence" value="ECO:0007669"/>
    <property type="project" value="InterPro"/>
</dbReference>
<organism evidence="5">
    <name type="scientific">Neobacillus citreus</name>
    <dbReference type="NCBI Taxonomy" id="2833578"/>
    <lineage>
        <taxon>Bacteria</taxon>
        <taxon>Bacillati</taxon>
        <taxon>Bacillota</taxon>
        <taxon>Bacilli</taxon>
        <taxon>Bacillales</taxon>
        <taxon>Bacillaceae</taxon>
        <taxon>Neobacillus</taxon>
    </lineage>
</organism>
<accession>A0A942Y869</accession>
<keyword evidence="3" id="KW-0804">Transcription</keyword>
<dbReference type="SUPFAM" id="SSF48008">
    <property type="entry name" value="GntR ligand-binding domain-like"/>
    <property type="match status" value="1"/>
</dbReference>
<dbReference type="PROSITE" id="PS50949">
    <property type="entry name" value="HTH_GNTR"/>
    <property type="match status" value="1"/>
</dbReference>
<dbReference type="GO" id="GO:0003677">
    <property type="term" value="F:DNA binding"/>
    <property type="evidence" value="ECO:0007669"/>
    <property type="project" value="UniProtKB-KW"/>
</dbReference>
<dbReference type="InterPro" id="IPR000524">
    <property type="entry name" value="Tscrpt_reg_HTH_GntR"/>
</dbReference>
<dbReference type="PRINTS" id="PR00035">
    <property type="entry name" value="HTHGNTR"/>
</dbReference>
<dbReference type="PANTHER" id="PTHR43537">
    <property type="entry name" value="TRANSCRIPTIONAL REGULATOR, GNTR FAMILY"/>
    <property type="match status" value="1"/>
</dbReference>
<dbReference type="Pfam" id="PF07729">
    <property type="entry name" value="FCD"/>
    <property type="match status" value="1"/>
</dbReference>
<dbReference type="SMART" id="SM00895">
    <property type="entry name" value="FCD"/>
    <property type="match status" value="1"/>
</dbReference>
<evidence type="ECO:0000313" key="5">
    <source>
        <dbReference type="EMBL" id="MBS4182047.1"/>
    </source>
</evidence>
<dbReference type="SMART" id="SM00345">
    <property type="entry name" value="HTH_GNTR"/>
    <property type="match status" value="1"/>
</dbReference>
<evidence type="ECO:0000256" key="2">
    <source>
        <dbReference type="ARBA" id="ARBA00023125"/>
    </source>
</evidence>
<feature type="domain" description="HTH gntR-type" evidence="4">
    <location>
        <begin position="18"/>
        <end position="85"/>
    </location>
</feature>
<evidence type="ECO:0000256" key="1">
    <source>
        <dbReference type="ARBA" id="ARBA00023015"/>
    </source>
</evidence>
<sequence>MSDASTSPLSGLGTLDRRTLREQILTRLRDAVSTGELAPGTHLAEIELSASLGVSRGTLREALRHLQQEGLLVSDQRGRLTVRVVTEREVRDIFTVRYGLEALAFEEIARLEDRSPVERRIRAALDALERADGFADRVRADLDLHETIIDASGNETLLQSWRHVSGLARAALTAGGAEAAMTNMAVERHTPLVDLVASGDADAGRAFLRQHMDEAADKLVARMREQH</sequence>
<dbReference type="InterPro" id="IPR036390">
    <property type="entry name" value="WH_DNA-bd_sf"/>
</dbReference>
<keyword evidence="2" id="KW-0238">DNA-binding</keyword>
<dbReference type="InterPro" id="IPR008920">
    <property type="entry name" value="TF_FadR/GntR_C"/>
</dbReference>
<dbReference type="InterPro" id="IPR011711">
    <property type="entry name" value="GntR_C"/>
</dbReference>
<dbReference type="AlphaFoldDB" id="A0A942Y869"/>
<dbReference type="Gene3D" id="1.20.120.530">
    <property type="entry name" value="GntR ligand-binding domain-like"/>
    <property type="match status" value="1"/>
</dbReference>
<dbReference type="EMBL" id="JAGYPE010000002">
    <property type="protein sequence ID" value="MBS4182047.1"/>
    <property type="molecule type" value="Genomic_DNA"/>
</dbReference>
<dbReference type="SUPFAM" id="SSF46785">
    <property type="entry name" value="Winged helix' DNA-binding domain"/>
    <property type="match status" value="1"/>
</dbReference>
<reference evidence="5" key="1">
    <citation type="submission" date="2021-05" db="EMBL/GenBank/DDBJ databases">
        <title>Novel Bacillus species.</title>
        <authorList>
            <person name="Liu G."/>
        </authorList>
    </citation>
    <scope>NUCLEOTIDE SEQUENCE</scope>
    <source>
        <strain evidence="5">FJAT-50051</strain>
    </source>
</reference>
<keyword evidence="1" id="KW-0805">Transcription regulation</keyword>
<dbReference type="InterPro" id="IPR036388">
    <property type="entry name" value="WH-like_DNA-bd_sf"/>
</dbReference>